<comment type="similarity">
    <text evidence="1">Belongs to the peptidase M20A family.</text>
</comment>
<dbReference type="InterPro" id="IPR051458">
    <property type="entry name" value="Cyt/Met_Dipeptidase"/>
</dbReference>
<proteinExistence type="inferred from homology"/>
<dbReference type="InParanoid" id="J4H2D6"/>
<keyword evidence="7" id="KW-1185">Reference proteome</keyword>
<evidence type="ECO:0000256" key="1">
    <source>
        <dbReference type="ARBA" id="ARBA00006247"/>
    </source>
</evidence>
<sequence length="490" mass="54119">MPAPSEFLTYIDTHADQFINGRLTEAVKKPSISTDPNHRQDDIDMGLWIKDQLESFGLTTTAIDLGPQMNDGQTVMKGDEPLQLPYLILGRAGEDPEKKTVLVYCHYDVQPADMKDGWKYDPWTLTETSTHQLYGRGSTDDKGPLCGWLNVLEAHKNCNLDLPVNLRFCFEGMEESDSEGLDNWIIAEAKKPNHGWFAGVNCVCITDNYWLNTRSPCLTYGVRGVVAFDLNIAGPQADLHSGLFGGMVYEPMTDLVHIMSKLVAPNGRILIPNIYDGTSLQPGEKEEYEKLDWTLDDLKEITGTDVALYDDKASELMGRMRFPSLSLHGINGAYSDSGFKTVIPHSVTGKFSVRIVPPQDPKQIAKLVEDYVKQEWALLQSKGSMSITTSGEGKPWIANNQDWHFSAAAKATYEIYQTQPDLTREGGSVPVTVTFSEALGSNVSVLLLPMGRSDDGAHSTNEKIDRANFIGGSKLFGAYLYEVAAATISS</sequence>
<keyword evidence="4" id="KW-0378">Hydrolase</keyword>
<accession>J4H2D6</accession>
<evidence type="ECO:0000256" key="2">
    <source>
        <dbReference type="ARBA" id="ARBA00022670"/>
    </source>
</evidence>
<dbReference type="Pfam" id="PF07687">
    <property type="entry name" value="M20_dimer"/>
    <property type="match status" value="1"/>
</dbReference>
<evidence type="ECO:0000256" key="3">
    <source>
        <dbReference type="ARBA" id="ARBA00022723"/>
    </source>
</evidence>
<feature type="domain" description="Peptidase M20 dimerisation" evidence="5">
    <location>
        <begin position="220"/>
        <end position="375"/>
    </location>
</feature>
<dbReference type="OrthoDB" id="7832001at2759"/>
<keyword evidence="2" id="KW-0645">Protease</keyword>
<protein>
    <recommendedName>
        <fullName evidence="5">Peptidase M20 dimerisation domain-containing protein</fullName>
    </recommendedName>
</protein>
<organism evidence="6 7">
    <name type="scientific">Fibroporia radiculosa</name>
    <dbReference type="NCBI Taxonomy" id="599839"/>
    <lineage>
        <taxon>Eukaryota</taxon>
        <taxon>Fungi</taxon>
        <taxon>Dikarya</taxon>
        <taxon>Basidiomycota</taxon>
        <taxon>Agaricomycotina</taxon>
        <taxon>Agaricomycetes</taxon>
        <taxon>Polyporales</taxon>
        <taxon>Fibroporiaceae</taxon>
        <taxon>Fibroporia</taxon>
    </lineage>
</organism>
<dbReference type="InterPro" id="IPR002933">
    <property type="entry name" value="Peptidase_M20"/>
</dbReference>
<reference evidence="6 7" key="1">
    <citation type="journal article" date="2012" name="Appl. Environ. Microbiol.">
        <title>Short-read sequencing for genomic analysis of the brown rot fungus Fibroporia radiculosa.</title>
        <authorList>
            <person name="Tang J.D."/>
            <person name="Perkins A.D."/>
            <person name="Sonstegard T.S."/>
            <person name="Schroeder S.G."/>
            <person name="Burgess S.C."/>
            <person name="Diehl S.V."/>
        </authorList>
    </citation>
    <scope>NUCLEOTIDE SEQUENCE [LARGE SCALE GENOMIC DNA]</scope>
    <source>
        <strain evidence="6 7">TFFH 294</strain>
    </source>
</reference>
<dbReference type="SUPFAM" id="SSF53187">
    <property type="entry name" value="Zn-dependent exopeptidases"/>
    <property type="match status" value="1"/>
</dbReference>
<dbReference type="GO" id="GO:0006508">
    <property type="term" value="P:proteolysis"/>
    <property type="evidence" value="ECO:0007669"/>
    <property type="project" value="UniProtKB-KW"/>
</dbReference>
<dbReference type="STRING" id="599839.J4H2D6"/>
<dbReference type="Pfam" id="PF01546">
    <property type="entry name" value="Peptidase_M20"/>
    <property type="match status" value="1"/>
</dbReference>
<dbReference type="Gene3D" id="3.30.70.360">
    <property type="match status" value="1"/>
</dbReference>
<dbReference type="GeneID" id="24096250"/>
<dbReference type="Proteomes" id="UP000006352">
    <property type="component" value="Unassembled WGS sequence"/>
</dbReference>
<gene>
    <name evidence="6" type="ORF">FIBRA_03389</name>
</gene>
<dbReference type="HOGENOM" id="CLU_029469_3_0_1"/>
<dbReference type="GO" id="GO:0046872">
    <property type="term" value="F:metal ion binding"/>
    <property type="evidence" value="ECO:0007669"/>
    <property type="project" value="UniProtKB-KW"/>
</dbReference>
<name>J4H2D6_9APHY</name>
<keyword evidence="3" id="KW-0479">Metal-binding</keyword>
<evidence type="ECO:0000313" key="7">
    <source>
        <dbReference type="Proteomes" id="UP000006352"/>
    </source>
</evidence>
<evidence type="ECO:0000259" key="5">
    <source>
        <dbReference type="Pfam" id="PF07687"/>
    </source>
</evidence>
<evidence type="ECO:0000313" key="6">
    <source>
        <dbReference type="EMBL" id="CCM01339.1"/>
    </source>
</evidence>
<evidence type="ECO:0000256" key="4">
    <source>
        <dbReference type="ARBA" id="ARBA00022801"/>
    </source>
</evidence>
<dbReference type="InterPro" id="IPR011650">
    <property type="entry name" value="Peptidase_M20_dimer"/>
</dbReference>
<dbReference type="Gene3D" id="3.40.630.10">
    <property type="entry name" value="Zn peptidases"/>
    <property type="match status" value="1"/>
</dbReference>
<dbReference type="EMBL" id="HE797028">
    <property type="protein sequence ID" value="CCM01339.1"/>
    <property type="molecule type" value="Genomic_DNA"/>
</dbReference>
<dbReference type="RefSeq" id="XP_012180622.1">
    <property type="nucleotide sequence ID" value="XM_012325232.1"/>
</dbReference>
<dbReference type="PANTHER" id="PTHR43270">
    <property type="entry name" value="BETA-ALA-HIS DIPEPTIDASE"/>
    <property type="match status" value="1"/>
</dbReference>
<dbReference type="GO" id="GO:0008233">
    <property type="term" value="F:peptidase activity"/>
    <property type="evidence" value="ECO:0007669"/>
    <property type="project" value="UniProtKB-KW"/>
</dbReference>
<dbReference type="PANTHER" id="PTHR43270:SF4">
    <property type="entry name" value="CARNOSINE DIPEPTIDASE 2, ISOFORM A"/>
    <property type="match status" value="1"/>
</dbReference>
<dbReference type="AlphaFoldDB" id="J4H2D6"/>